<feature type="region of interest" description="Disordered" evidence="8">
    <location>
        <begin position="1"/>
        <end position="29"/>
    </location>
</feature>
<evidence type="ECO:0000256" key="1">
    <source>
        <dbReference type="ARBA" id="ARBA00004651"/>
    </source>
</evidence>
<dbReference type="InterPro" id="IPR000060">
    <property type="entry name" value="BCCT_transptr"/>
</dbReference>
<dbReference type="GO" id="GO:0022857">
    <property type="term" value="F:transmembrane transporter activity"/>
    <property type="evidence" value="ECO:0007669"/>
    <property type="project" value="InterPro"/>
</dbReference>
<feature type="transmembrane region" description="Helical" evidence="9">
    <location>
        <begin position="261"/>
        <end position="279"/>
    </location>
</feature>
<dbReference type="NCBIfam" id="TIGR00842">
    <property type="entry name" value="bcct"/>
    <property type="match status" value="1"/>
</dbReference>
<keyword evidence="3" id="KW-0813">Transport</keyword>
<proteinExistence type="inferred from homology"/>
<evidence type="ECO:0000256" key="2">
    <source>
        <dbReference type="ARBA" id="ARBA00005658"/>
    </source>
</evidence>
<evidence type="ECO:0000313" key="11">
    <source>
        <dbReference type="Proteomes" id="UP000199517"/>
    </source>
</evidence>
<evidence type="ECO:0000313" key="10">
    <source>
        <dbReference type="EMBL" id="SFE17374.1"/>
    </source>
</evidence>
<feature type="transmembrane region" description="Helical" evidence="9">
    <location>
        <begin position="474"/>
        <end position="495"/>
    </location>
</feature>
<sequence>MPISPPSPPSSPPPSPPPSAPSPTPAAGSPFTRAWHAARSNLQLTVSAGVIALIVLWGLASPATLGTFFGTLLASITRNFGWLYLWVVLGLVGLALFLALSRYGDLKLGDEDEEPEFSTATWFAMLFAAGMGIGLVFWGVAEPVSHYGLPPPGVAAQTPEAAGAAMRYAFFHWGLHPWAIYGVVGLAIAFFQFRRQAPALVSSATESLPWRGMRHLSPLVNVLAVVATAFGVAASLGMGAAQINGGLQAVFGIPVGPWPQAAIIVVTTAMFITSAVSGVDRGIKWLSSANLLLAALLALAVFLIGPTVSLVNTFTNTLGAYLSEFVRTSLRMSPFRDSSWVGDWTIFYWSWWIAWSPFVGLFIARVSRGRTIREFVLGTVIAPSLVGFMWFSIFGGTALHLEIFQQVPLSAAAQADPATAMFAMFSAMPLGMAMSIVATVLVVVFFVTSGDSATLVLGTMSTRGDPDPSARVKIAWGLLVAGIALSLLFAGGLQAVQTATIVFALPFALVLVLMAVALLRAVREDHEAERLRERALRRRMREMVMRE</sequence>
<keyword evidence="4" id="KW-1003">Cell membrane</keyword>
<comment type="subcellular location">
    <subcellularLocation>
        <location evidence="1">Cell membrane</location>
        <topology evidence="1">Multi-pass membrane protein</topology>
    </subcellularLocation>
</comment>
<dbReference type="EMBL" id="FOMQ01000017">
    <property type="protein sequence ID" value="SFE17374.1"/>
    <property type="molecule type" value="Genomic_DNA"/>
</dbReference>
<dbReference type="STRING" id="32040.SAMN04489710_1178"/>
<dbReference type="AlphaFoldDB" id="A0A1I1YCS4"/>
<keyword evidence="7 9" id="KW-0472">Membrane</keyword>
<feature type="transmembrane region" description="Helical" evidence="9">
    <location>
        <begin position="219"/>
        <end position="241"/>
    </location>
</feature>
<organism evidence="10 11">
    <name type="scientific">Paracidovorax konjaci</name>
    <dbReference type="NCBI Taxonomy" id="32040"/>
    <lineage>
        <taxon>Bacteria</taxon>
        <taxon>Pseudomonadati</taxon>
        <taxon>Pseudomonadota</taxon>
        <taxon>Betaproteobacteria</taxon>
        <taxon>Burkholderiales</taxon>
        <taxon>Comamonadaceae</taxon>
        <taxon>Paracidovorax</taxon>
    </lineage>
</organism>
<accession>A0A1I1YCS4</accession>
<dbReference type="RefSeq" id="WP_434802684.1">
    <property type="nucleotide sequence ID" value="NZ_FOMQ01000017.1"/>
</dbReference>
<name>A0A1I1YCS4_9BURK</name>
<evidence type="ECO:0000256" key="8">
    <source>
        <dbReference type="SAM" id="MobiDB-lite"/>
    </source>
</evidence>
<evidence type="ECO:0000256" key="5">
    <source>
        <dbReference type="ARBA" id="ARBA00022692"/>
    </source>
</evidence>
<dbReference type="Proteomes" id="UP000199517">
    <property type="component" value="Unassembled WGS sequence"/>
</dbReference>
<evidence type="ECO:0000256" key="3">
    <source>
        <dbReference type="ARBA" id="ARBA00022448"/>
    </source>
</evidence>
<dbReference type="PANTHER" id="PTHR30047">
    <property type="entry name" value="HIGH-AFFINITY CHOLINE TRANSPORT PROTEIN-RELATED"/>
    <property type="match status" value="1"/>
</dbReference>
<evidence type="ECO:0000256" key="9">
    <source>
        <dbReference type="SAM" id="Phobius"/>
    </source>
</evidence>
<evidence type="ECO:0000256" key="4">
    <source>
        <dbReference type="ARBA" id="ARBA00022475"/>
    </source>
</evidence>
<evidence type="ECO:0000256" key="7">
    <source>
        <dbReference type="ARBA" id="ARBA00023136"/>
    </source>
</evidence>
<dbReference type="Pfam" id="PF02028">
    <property type="entry name" value="BCCT"/>
    <property type="match status" value="1"/>
</dbReference>
<keyword evidence="5 9" id="KW-0812">Transmembrane</keyword>
<keyword evidence="11" id="KW-1185">Reference proteome</keyword>
<reference evidence="11" key="1">
    <citation type="submission" date="2016-10" db="EMBL/GenBank/DDBJ databases">
        <authorList>
            <person name="Varghese N."/>
            <person name="Submissions S."/>
        </authorList>
    </citation>
    <scope>NUCLEOTIDE SEQUENCE [LARGE SCALE GENOMIC DNA]</scope>
    <source>
        <strain evidence="11">DSM 7481</strain>
    </source>
</reference>
<dbReference type="InterPro" id="IPR018093">
    <property type="entry name" value="BCCT_CS"/>
</dbReference>
<feature type="transmembrane region" description="Helical" evidence="9">
    <location>
        <begin position="376"/>
        <end position="401"/>
    </location>
</feature>
<feature type="transmembrane region" description="Helical" evidence="9">
    <location>
        <begin position="80"/>
        <end position="100"/>
    </location>
</feature>
<gene>
    <name evidence="10" type="ORF">SAMN04489710_1178</name>
</gene>
<dbReference type="PANTHER" id="PTHR30047:SF7">
    <property type="entry name" value="HIGH-AFFINITY CHOLINE TRANSPORT PROTEIN"/>
    <property type="match status" value="1"/>
</dbReference>
<feature type="transmembrane region" description="Helical" evidence="9">
    <location>
        <begin position="42"/>
        <end position="60"/>
    </location>
</feature>
<feature type="transmembrane region" description="Helical" evidence="9">
    <location>
        <begin position="120"/>
        <end position="141"/>
    </location>
</feature>
<protein>
    <submittedName>
        <fullName evidence="10">Glycine betaine transporter</fullName>
    </submittedName>
</protein>
<feature type="compositionally biased region" description="Pro residues" evidence="8">
    <location>
        <begin position="1"/>
        <end position="24"/>
    </location>
</feature>
<feature type="transmembrane region" description="Helical" evidence="9">
    <location>
        <begin position="501"/>
        <end position="522"/>
    </location>
</feature>
<dbReference type="GO" id="GO:0005886">
    <property type="term" value="C:plasma membrane"/>
    <property type="evidence" value="ECO:0007669"/>
    <property type="project" value="UniProtKB-SubCell"/>
</dbReference>
<feature type="transmembrane region" description="Helical" evidence="9">
    <location>
        <begin position="175"/>
        <end position="193"/>
    </location>
</feature>
<keyword evidence="6 9" id="KW-1133">Transmembrane helix</keyword>
<dbReference type="PROSITE" id="PS01303">
    <property type="entry name" value="BCCT"/>
    <property type="match status" value="1"/>
</dbReference>
<feature type="transmembrane region" description="Helical" evidence="9">
    <location>
        <begin position="346"/>
        <end position="364"/>
    </location>
</feature>
<evidence type="ECO:0000256" key="6">
    <source>
        <dbReference type="ARBA" id="ARBA00022989"/>
    </source>
</evidence>
<comment type="similarity">
    <text evidence="2">Belongs to the BCCT transporter (TC 2.A.15) family.</text>
</comment>
<feature type="transmembrane region" description="Helical" evidence="9">
    <location>
        <begin position="421"/>
        <end position="447"/>
    </location>
</feature>
<feature type="transmembrane region" description="Helical" evidence="9">
    <location>
        <begin position="291"/>
        <end position="311"/>
    </location>
</feature>